<dbReference type="InParanoid" id="T1F4F7"/>
<dbReference type="KEGG" id="hro:HELRODRAFT_171591"/>
<keyword evidence="1" id="KW-0732">Signal</keyword>
<name>T1F4F7_HELRO</name>
<reference evidence="2 4" key="2">
    <citation type="journal article" date="2013" name="Nature">
        <title>Insights into bilaterian evolution from three spiralian genomes.</title>
        <authorList>
            <person name="Simakov O."/>
            <person name="Marletaz F."/>
            <person name="Cho S.J."/>
            <person name="Edsinger-Gonzales E."/>
            <person name="Havlak P."/>
            <person name="Hellsten U."/>
            <person name="Kuo D.H."/>
            <person name="Larsson T."/>
            <person name="Lv J."/>
            <person name="Arendt D."/>
            <person name="Savage R."/>
            <person name="Osoegawa K."/>
            <person name="de Jong P."/>
            <person name="Grimwood J."/>
            <person name="Chapman J.A."/>
            <person name="Shapiro H."/>
            <person name="Aerts A."/>
            <person name="Otillar R.P."/>
            <person name="Terry A.Y."/>
            <person name="Boore J.L."/>
            <person name="Grigoriev I.V."/>
            <person name="Lindberg D.R."/>
            <person name="Seaver E.C."/>
            <person name="Weisblat D.A."/>
            <person name="Putnam N.H."/>
            <person name="Rokhsar D.S."/>
        </authorList>
    </citation>
    <scope>NUCLEOTIDE SEQUENCE</scope>
</reference>
<keyword evidence="4" id="KW-1185">Reference proteome</keyword>
<dbReference type="HOGENOM" id="CLU_2294657_0_0_1"/>
<evidence type="ECO:0000313" key="2">
    <source>
        <dbReference type="EMBL" id="ESO05235.1"/>
    </source>
</evidence>
<dbReference type="EnsemblMetazoa" id="HelroT171591">
    <property type="protein sequence ID" value="HelroP171591"/>
    <property type="gene ID" value="HelroG171591"/>
</dbReference>
<protein>
    <submittedName>
        <fullName evidence="2 3">Uncharacterized protein</fullName>
    </submittedName>
</protein>
<dbReference type="RefSeq" id="XP_009016550.1">
    <property type="nucleotide sequence ID" value="XM_009018302.1"/>
</dbReference>
<dbReference type="EMBL" id="KB096365">
    <property type="protein sequence ID" value="ESO05235.1"/>
    <property type="molecule type" value="Genomic_DNA"/>
</dbReference>
<dbReference type="EMBL" id="AMQM01003900">
    <property type="status" value="NOT_ANNOTATED_CDS"/>
    <property type="molecule type" value="Genomic_DNA"/>
</dbReference>
<sequence>MWCDSSTNWFNCAMCILVLLKPSHSPEYLCFLDNTVLACEHTILTTHALVWMHNLNNCPMNILFSILYHMYCPLPCPTVTSSHIGQEIPTPARYEVEMMQH</sequence>
<reference evidence="3" key="3">
    <citation type="submission" date="2015-06" db="UniProtKB">
        <authorList>
            <consortium name="EnsemblMetazoa"/>
        </authorList>
    </citation>
    <scope>IDENTIFICATION</scope>
</reference>
<evidence type="ECO:0000313" key="4">
    <source>
        <dbReference type="Proteomes" id="UP000015101"/>
    </source>
</evidence>
<proteinExistence type="predicted"/>
<organism evidence="3 4">
    <name type="scientific">Helobdella robusta</name>
    <name type="common">Californian leech</name>
    <dbReference type="NCBI Taxonomy" id="6412"/>
    <lineage>
        <taxon>Eukaryota</taxon>
        <taxon>Metazoa</taxon>
        <taxon>Spiralia</taxon>
        <taxon>Lophotrochozoa</taxon>
        <taxon>Annelida</taxon>
        <taxon>Clitellata</taxon>
        <taxon>Hirudinea</taxon>
        <taxon>Rhynchobdellida</taxon>
        <taxon>Glossiphoniidae</taxon>
        <taxon>Helobdella</taxon>
    </lineage>
</organism>
<dbReference type="CTD" id="20203706"/>
<accession>T1F4F7</accession>
<evidence type="ECO:0000313" key="3">
    <source>
        <dbReference type="EnsemblMetazoa" id="HelroP171591"/>
    </source>
</evidence>
<feature type="signal peptide" evidence="1">
    <location>
        <begin position="1"/>
        <end position="25"/>
    </location>
</feature>
<reference evidence="4" key="1">
    <citation type="submission" date="2012-12" db="EMBL/GenBank/DDBJ databases">
        <authorList>
            <person name="Hellsten U."/>
            <person name="Grimwood J."/>
            <person name="Chapman J.A."/>
            <person name="Shapiro H."/>
            <person name="Aerts A."/>
            <person name="Otillar R.P."/>
            <person name="Terry A.Y."/>
            <person name="Boore J.L."/>
            <person name="Simakov O."/>
            <person name="Marletaz F."/>
            <person name="Cho S.-J."/>
            <person name="Edsinger-Gonzales E."/>
            <person name="Havlak P."/>
            <person name="Kuo D.-H."/>
            <person name="Larsson T."/>
            <person name="Lv J."/>
            <person name="Arendt D."/>
            <person name="Savage R."/>
            <person name="Osoegawa K."/>
            <person name="de Jong P."/>
            <person name="Lindberg D.R."/>
            <person name="Seaver E.C."/>
            <person name="Weisblat D.A."/>
            <person name="Putnam N.H."/>
            <person name="Grigoriev I.V."/>
            <person name="Rokhsar D.S."/>
        </authorList>
    </citation>
    <scope>NUCLEOTIDE SEQUENCE</scope>
</reference>
<dbReference type="GeneID" id="20203706"/>
<dbReference type="AlphaFoldDB" id="T1F4F7"/>
<evidence type="ECO:0000256" key="1">
    <source>
        <dbReference type="SAM" id="SignalP"/>
    </source>
</evidence>
<dbReference type="Proteomes" id="UP000015101">
    <property type="component" value="Unassembled WGS sequence"/>
</dbReference>
<feature type="chain" id="PRO_5010980219" evidence="1">
    <location>
        <begin position="26"/>
        <end position="101"/>
    </location>
</feature>
<gene>
    <name evidence="3" type="primary">20203706</name>
    <name evidence="2" type="ORF">HELRODRAFT_171591</name>
</gene>